<evidence type="ECO:0000313" key="3">
    <source>
        <dbReference type="EMBL" id="QDT59065.1"/>
    </source>
</evidence>
<dbReference type="InterPro" id="IPR015943">
    <property type="entry name" value="WD40/YVTN_repeat-like_dom_sf"/>
</dbReference>
<feature type="signal peptide" evidence="1">
    <location>
        <begin position="1"/>
        <end position="27"/>
    </location>
</feature>
<evidence type="ECO:0000256" key="1">
    <source>
        <dbReference type="SAM" id="SignalP"/>
    </source>
</evidence>
<feature type="domain" description="Pyrrolo-quinoline quinone repeat" evidence="2">
    <location>
        <begin position="87"/>
        <end position="340"/>
    </location>
</feature>
<sequence length="414" mass="44821" precursor="true">MMSIPSQVWVRLVCGLCLSAMAVPISAADWTQWRGPGRTATVESGSLPSKLEGGVELAWEKPLGPSYSGPIVFDGMIYTTETVDRKNERVTAFDLSDGSVAWTAEWPGAMAVPFFAASNGDWIRATPAVSKDGLVVAGMRDRVVCLDPKTGAEKWVFDPNGSLKTPLPMFGCSCSPLIDGDAVYMQTGGCTVRLNLKDGEVVWKTLDNSKSGSPGAFASPAVAELQGKRQLLVQTRLELCGVDMETGAELWKQPIQSFRGMNILTPTVIGNRIFNTAHSGAAQLFEIKESQGEWGVTEKWNHNVQGYMSSPVVIGDRIFVHLKNQRLVALDAATGETSFSTAPIGKYASMITDGKDLLMLTNDGDLMLIDGATTDGKPKDELKVANDSWAHLGIVDDYLLVRDLEALKVFKINR</sequence>
<dbReference type="OrthoDB" id="246101at2"/>
<name>A0A517SSG1_9BACT</name>
<accession>A0A517SSG1</accession>
<dbReference type="EMBL" id="CP036272">
    <property type="protein sequence ID" value="QDT59065.1"/>
    <property type="molecule type" value="Genomic_DNA"/>
</dbReference>
<gene>
    <name evidence="3" type="ORF">SV7mr_15710</name>
</gene>
<dbReference type="AlphaFoldDB" id="A0A517SSG1"/>
<dbReference type="InterPro" id="IPR018391">
    <property type="entry name" value="PQQ_b-propeller_rpt"/>
</dbReference>
<evidence type="ECO:0000259" key="2">
    <source>
        <dbReference type="Pfam" id="PF13360"/>
    </source>
</evidence>
<evidence type="ECO:0000313" key="4">
    <source>
        <dbReference type="Proteomes" id="UP000315003"/>
    </source>
</evidence>
<dbReference type="Proteomes" id="UP000315003">
    <property type="component" value="Chromosome"/>
</dbReference>
<dbReference type="Pfam" id="PF13360">
    <property type="entry name" value="PQQ_2"/>
    <property type="match status" value="1"/>
</dbReference>
<feature type="chain" id="PRO_5022021720" evidence="1">
    <location>
        <begin position="28"/>
        <end position="414"/>
    </location>
</feature>
<dbReference type="SUPFAM" id="SSF50998">
    <property type="entry name" value="Quinoprotein alcohol dehydrogenase-like"/>
    <property type="match status" value="1"/>
</dbReference>
<dbReference type="SMART" id="SM00564">
    <property type="entry name" value="PQQ"/>
    <property type="match status" value="4"/>
</dbReference>
<keyword evidence="1" id="KW-0732">Signal</keyword>
<proteinExistence type="predicted"/>
<dbReference type="InterPro" id="IPR002372">
    <property type="entry name" value="PQQ_rpt_dom"/>
</dbReference>
<dbReference type="PANTHER" id="PTHR34512:SF30">
    <property type="entry name" value="OUTER MEMBRANE PROTEIN ASSEMBLY FACTOR BAMB"/>
    <property type="match status" value="1"/>
</dbReference>
<dbReference type="PANTHER" id="PTHR34512">
    <property type="entry name" value="CELL SURFACE PROTEIN"/>
    <property type="match status" value="1"/>
</dbReference>
<dbReference type="RefSeq" id="WP_145270682.1">
    <property type="nucleotide sequence ID" value="NZ_CP036272.1"/>
</dbReference>
<dbReference type="Gene3D" id="2.130.10.10">
    <property type="entry name" value="YVTN repeat-like/Quinoprotein amine dehydrogenase"/>
    <property type="match status" value="1"/>
</dbReference>
<protein>
    <submittedName>
        <fullName evidence="3">Outer membrane biogenesis protein BamB</fullName>
    </submittedName>
</protein>
<organism evidence="3 4">
    <name type="scientific">Stieleria bergensis</name>
    <dbReference type="NCBI Taxonomy" id="2528025"/>
    <lineage>
        <taxon>Bacteria</taxon>
        <taxon>Pseudomonadati</taxon>
        <taxon>Planctomycetota</taxon>
        <taxon>Planctomycetia</taxon>
        <taxon>Pirellulales</taxon>
        <taxon>Pirellulaceae</taxon>
        <taxon>Stieleria</taxon>
    </lineage>
</organism>
<keyword evidence="4" id="KW-1185">Reference proteome</keyword>
<dbReference type="InterPro" id="IPR011047">
    <property type="entry name" value="Quinoprotein_ADH-like_sf"/>
</dbReference>
<reference evidence="3 4" key="1">
    <citation type="submission" date="2019-02" db="EMBL/GenBank/DDBJ databases">
        <title>Deep-cultivation of Planctomycetes and their phenomic and genomic characterization uncovers novel biology.</title>
        <authorList>
            <person name="Wiegand S."/>
            <person name="Jogler M."/>
            <person name="Boedeker C."/>
            <person name="Pinto D."/>
            <person name="Vollmers J."/>
            <person name="Rivas-Marin E."/>
            <person name="Kohn T."/>
            <person name="Peeters S.H."/>
            <person name="Heuer A."/>
            <person name="Rast P."/>
            <person name="Oberbeckmann S."/>
            <person name="Bunk B."/>
            <person name="Jeske O."/>
            <person name="Meyerdierks A."/>
            <person name="Storesund J.E."/>
            <person name="Kallscheuer N."/>
            <person name="Luecker S."/>
            <person name="Lage O.M."/>
            <person name="Pohl T."/>
            <person name="Merkel B.J."/>
            <person name="Hornburger P."/>
            <person name="Mueller R.-W."/>
            <person name="Bruemmer F."/>
            <person name="Labrenz M."/>
            <person name="Spormann A.M."/>
            <person name="Op den Camp H."/>
            <person name="Overmann J."/>
            <person name="Amann R."/>
            <person name="Jetten M.S.M."/>
            <person name="Mascher T."/>
            <person name="Medema M.H."/>
            <person name="Devos D.P."/>
            <person name="Kaster A.-K."/>
            <person name="Ovreas L."/>
            <person name="Rohde M."/>
            <person name="Galperin M.Y."/>
            <person name="Jogler C."/>
        </authorList>
    </citation>
    <scope>NUCLEOTIDE SEQUENCE [LARGE SCALE GENOMIC DNA]</scope>
    <source>
        <strain evidence="3 4">SV_7m_r</strain>
    </source>
</reference>